<dbReference type="GO" id="GO:0016042">
    <property type="term" value="P:lipid catabolic process"/>
    <property type="evidence" value="ECO:0007669"/>
    <property type="project" value="InterPro"/>
</dbReference>
<evidence type="ECO:0000259" key="5">
    <source>
        <dbReference type="Pfam" id="PF05506"/>
    </source>
</evidence>
<dbReference type="Gene3D" id="3.40.720.10">
    <property type="entry name" value="Alkaline Phosphatase, subunit A"/>
    <property type="match status" value="2"/>
</dbReference>
<organism evidence="6 7">
    <name type="scientific">Chitinophaga fulva</name>
    <dbReference type="NCBI Taxonomy" id="2728842"/>
    <lineage>
        <taxon>Bacteria</taxon>
        <taxon>Pseudomonadati</taxon>
        <taxon>Bacteroidota</taxon>
        <taxon>Chitinophagia</taxon>
        <taxon>Chitinophagales</taxon>
        <taxon>Chitinophagaceae</taxon>
        <taxon>Chitinophaga</taxon>
    </lineage>
</organism>
<name>A0A848GK33_9BACT</name>
<dbReference type="GO" id="GO:0034480">
    <property type="term" value="F:phosphatidylcholine phospholipase C activity"/>
    <property type="evidence" value="ECO:0007669"/>
    <property type="project" value="UniProtKB-EC"/>
</dbReference>
<evidence type="ECO:0000256" key="1">
    <source>
        <dbReference type="ARBA" id="ARBA00009717"/>
    </source>
</evidence>
<comment type="similarity">
    <text evidence="1">Belongs to the bacterial phospholipase C family.</text>
</comment>
<accession>A0A848GK33</accession>
<evidence type="ECO:0000313" key="6">
    <source>
        <dbReference type="EMBL" id="NML38031.1"/>
    </source>
</evidence>
<dbReference type="AlphaFoldDB" id="A0A848GK33"/>
<dbReference type="RefSeq" id="WP_169225060.1">
    <property type="nucleotide sequence ID" value="NZ_JABBGC010000001.1"/>
</dbReference>
<feature type="domain" description="Bacterial phospholipase C C-terminal" evidence="5">
    <location>
        <begin position="631"/>
        <end position="734"/>
    </location>
</feature>
<sequence>MDTRREFLKKSLLLSGAAGFSTIMPASIQRALAIDPTPGSTWLDAEHIVILMQENRSFDHCFGTLQGVRGFRDPRAIPLPDLKPVWFQTDEKGDTYAPFRLDIKDTKITWMGSLPHSRASQVDAYNEGKHDQWLLAKKPGNRQYAHMPLTMGYFTREDLPFNYAMADAFTICDQHFCSGMTSTTPNRSFFWTGKINSEENGRTKQNIRNDDFSYGKHTWKTFPELLSENDIPWKFYQNDLSCGGGFKGEERAWLANFGCNLLEFFEAYHVKFSSRYIQTLLKQAATLPEEINKLQEASPSSDEAAQKIRTDIAKKQAVLDNATKELARWNKESFEQLSAQQKQLYYSAFVINSSDSNFRSVTTFQYSDDGQDRKVTVPAGDILHQFRQDVREGNLPTVSWLSGPQNFSDHPSAPWYGAWYVSEIMDILTGNPEVWKKTIFIVTYDENDGYYDHVPPFSIPDENKPGTGKVSAGIDTEVEHVRLENELAQGIHKKQAREAPVGLGFRVPMIIASPWSRGGKVCSQVFDHTSTLQFLETFVHRKYNKQVHLDNISQWRRTICGDLTAAFSTFVPKKEKLPFLQKEKFVQEIYNAQFKTIPAGFQKLTAEAITQVTGKTTPAHLLVPQEKGVRPSPALPYELYAEIDCQPGSRQVKASFAADNKVFGAAAAGAPFTVIAPVTYKDDNGHTDKCRNWSFAVKAGDQLHYEWPLNAFENNRYHLQLHGPNGFFREATGNTEDPAITATCTYERNKSTQKLTGNVLLSLSNNSAQPMSITIRDNAYGNKTITRSVTKDQPTQIVLPLQSSHGWYDFTILADGHDQYARRYAGRVETGLESITDPYMGKILG</sequence>
<dbReference type="PROSITE" id="PS51318">
    <property type="entry name" value="TAT"/>
    <property type="match status" value="1"/>
</dbReference>
<dbReference type="PANTHER" id="PTHR31956">
    <property type="entry name" value="NON-SPECIFIC PHOSPHOLIPASE C4-RELATED"/>
    <property type="match status" value="1"/>
</dbReference>
<dbReference type="InterPro" id="IPR006311">
    <property type="entry name" value="TAT_signal"/>
</dbReference>
<gene>
    <name evidence="6" type="ORF">HHL17_12575</name>
</gene>
<dbReference type="InterPro" id="IPR008475">
    <property type="entry name" value="PLipase_C_C"/>
</dbReference>
<dbReference type="Pfam" id="PF05506">
    <property type="entry name" value="PLipase_C_C"/>
    <property type="match status" value="2"/>
</dbReference>
<dbReference type="InterPro" id="IPR017767">
    <property type="entry name" value="PC-PLC"/>
</dbReference>
<evidence type="ECO:0000313" key="7">
    <source>
        <dbReference type="Proteomes" id="UP000583266"/>
    </source>
</evidence>
<feature type="domain" description="Bacterial phospholipase C C-terminal" evidence="5">
    <location>
        <begin position="743"/>
        <end position="827"/>
    </location>
</feature>
<evidence type="ECO:0000256" key="2">
    <source>
        <dbReference type="ARBA" id="ARBA00012018"/>
    </source>
</evidence>
<comment type="caution">
    <text evidence="6">The sequence shown here is derived from an EMBL/GenBank/DDBJ whole genome shotgun (WGS) entry which is preliminary data.</text>
</comment>
<keyword evidence="3" id="KW-0378">Hydrolase</keyword>
<feature type="coiled-coil region" evidence="4">
    <location>
        <begin position="305"/>
        <end position="332"/>
    </location>
</feature>
<protein>
    <recommendedName>
        <fullName evidence="2">phospholipase C</fullName>
        <ecNumber evidence="2">3.1.4.3</ecNumber>
    </recommendedName>
</protein>
<keyword evidence="7" id="KW-1185">Reference proteome</keyword>
<proteinExistence type="inferred from homology"/>
<dbReference type="EC" id="3.1.4.3" evidence="2"/>
<dbReference type="EMBL" id="JABBGC010000001">
    <property type="protein sequence ID" value="NML38031.1"/>
    <property type="molecule type" value="Genomic_DNA"/>
</dbReference>
<dbReference type="PANTHER" id="PTHR31956:SF1">
    <property type="entry name" value="NON-SPECIFIC PHOSPHOLIPASE C1"/>
    <property type="match status" value="1"/>
</dbReference>
<dbReference type="Pfam" id="PF04185">
    <property type="entry name" value="Phosphoesterase"/>
    <property type="match status" value="2"/>
</dbReference>
<evidence type="ECO:0000256" key="4">
    <source>
        <dbReference type="SAM" id="Coils"/>
    </source>
</evidence>
<reference evidence="6 7" key="1">
    <citation type="submission" date="2020-04" db="EMBL/GenBank/DDBJ databases">
        <title>Chitinophaga sp. G-6-1-13 sp. nov., isolated from soil.</title>
        <authorList>
            <person name="Dahal R.H."/>
            <person name="Chaudhary D.K."/>
        </authorList>
    </citation>
    <scope>NUCLEOTIDE SEQUENCE [LARGE SCALE GENOMIC DNA]</scope>
    <source>
        <strain evidence="6 7">G-6-1-13</strain>
    </source>
</reference>
<keyword evidence="4" id="KW-0175">Coiled coil</keyword>
<dbReference type="Proteomes" id="UP000583266">
    <property type="component" value="Unassembled WGS sequence"/>
</dbReference>
<dbReference type="NCBIfam" id="TIGR03396">
    <property type="entry name" value="PC_PLC"/>
    <property type="match status" value="1"/>
</dbReference>
<evidence type="ECO:0000256" key="3">
    <source>
        <dbReference type="ARBA" id="ARBA00022801"/>
    </source>
</evidence>
<dbReference type="InterPro" id="IPR007312">
    <property type="entry name" value="Phosphoesterase"/>
</dbReference>
<dbReference type="InterPro" id="IPR017850">
    <property type="entry name" value="Alkaline_phosphatase_core_sf"/>
</dbReference>